<evidence type="ECO:0000256" key="1">
    <source>
        <dbReference type="SAM" id="MobiDB-lite"/>
    </source>
</evidence>
<dbReference type="AlphaFoldDB" id="A0A4R9BZ90"/>
<name>A0A4R9BZ90_9MICO</name>
<comment type="caution">
    <text evidence="2">The sequence shown here is derived from an EMBL/GenBank/DDBJ whole genome shotgun (WGS) entry which is preliminary data.</text>
</comment>
<dbReference type="Gene3D" id="3.40.960.10">
    <property type="entry name" value="VSR Endonuclease"/>
    <property type="match status" value="1"/>
</dbReference>
<evidence type="ECO:0008006" key="4">
    <source>
        <dbReference type="Google" id="ProtNLM"/>
    </source>
</evidence>
<dbReference type="Proteomes" id="UP000298468">
    <property type="component" value="Unassembled WGS sequence"/>
</dbReference>
<evidence type="ECO:0000313" key="3">
    <source>
        <dbReference type="Proteomes" id="UP000298468"/>
    </source>
</evidence>
<gene>
    <name evidence="2" type="ORF">E3T61_01055</name>
</gene>
<dbReference type="EMBL" id="SOHM01000002">
    <property type="protein sequence ID" value="TFD95251.1"/>
    <property type="molecule type" value="Genomic_DNA"/>
</dbReference>
<reference evidence="2 3" key="1">
    <citation type="submission" date="2019-03" db="EMBL/GenBank/DDBJ databases">
        <title>Genomics of glacier-inhabiting Cryobacterium strains.</title>
        <authorList>
            <person name="Liu Q."/>
            <person name="Xin Y.-H."/>
        </authorList>
    </citation>
    <scope>NUCLEOTIDE SEQUENCE [LARGE SCALE GENOMIC DNA]</scope>
    <source>
        <strain evidence="2 3">Sr59</strain>
    </source>
</reference>
<evidence type="ECO:0000313" key="2">
    <source>
        <dbReference type="EMBL" id="TFD95251.1"/>
    </source>
</evidence>
<keyword evidence="3" id="KW-1185">Reference proteome</keyword>
<dbReference type="OrthoDB" id="5111079at2"/>
<feature type="region of interest" description="Disordered" evidence="1">
    <location>
        <begin position="1"/>
        <end position="26"/>
    </location>
</feature>
<organism evidence="2 3">
    <name type="scientific">Cryobacterium lactosi</name>
    <dbReference type="NCBI Taxonomy" id="1259202"/>
    <lineage>
        <taxon>Bacteria</taxon>
        <taxon>Bacillati</taxon>
        <taxon>Actinomycetota</taxon>
        <taxon>Actinomycetes</taxon>
        <taxon>Micrococcales</taxon>
        <taxon>Microbacteriaceae</taxon>
        <taxon>Cryobacterium</taxon>
    </lineage>
</organism>
<proteinExistence type="predicted"/>
<feature type="compositionally biased region" description="Basic and acidic residues" evidence="1">
    <location>
        <begin position="1"/>
        <end position="11"/>
    </location>
</feature>
<accession>A0A4R9BZ90</accession>
<protein>
    <recommendedName>
        <fullName evidence="4">Zinc-ribbon domain-containing protein</fullName>
    </recommendedName>
</protein>
<sequence>MRMHEDPDTAGHSDAAGTTDQPGTADPAGIAVRFRCGHGADAAEARVTLRRDCPLCMLLAETARSREQLMRRVAPAGRAALARETRIGVEYEWICSRGHSRYRASVRETLTGPGCPKCQKNARAPAARGEGGVPFMKPGLKTRTSQAEQKLRMLLGERIRLPHRVNAIRINRTFYGKPEVWPDIIIPALRVAIEYDSPGRQKTSHRGLKEVSDREKDAALEEVGWAVIRVRADGLEPLGPHSIVCSGVSVGLVDEVLAMLVAIRGQEAVAALMGREPSG</sequence>